<dbReference type="Proteomes" id="UP000095558">
    <property type="component" value="Unassembled WGS sequence"/>
</dbReference>
<dbReference type="PANTHER" id="PTHR43547:SF2">
    <property type="entry name" value="HYBRID SIGNAL TRANSDUCTION HISTIDINE KINASE C"/>
    <property type="match status" value="1"/>
</dbReference>
<dbReference type="AlphaFoldDB" id="A0A174FXZ8"/>
<dbReference type="EMBL" id="CYZV01000030">
    <property type="protein sequence ID" value="CUO55104.1"/>
    <property type="molecule type" value="Genomic_DNA"/>
</dbReference>
<sequence length="692" mass="79599">MKRNLKKIILFIMVLFNLLIKYNVVYADKIEFCNESTVQENKINFKNLTVNDGLSSNLIKDIYQDSIGYIWIGTEDGLNQYNGNMLVKYSYENNTENSIASPHITSINEDRHKNIWVGTDYGLNIINRDRDKIIRIGAEEGKDSELSNGDITTIYRDSNDTMWIGTKYGLNKYDEVNNRFIKYYSDGSNSSITNNYITDLQEDDFGYLWISTIDGIAVMNLNTNSIYNSKNENDKLEYVYEIDKNCKGEIWISAKSGIFKVINIDYETGSFNVDIRIETELYNNVTQLLHKSNGDMWLSEGNGLIRYIISSNKIKIYNAAPNYLLSNSITCLYEDRSGVLWVGTNKGISILNIEQQFSNTINNILNKYGIYESSITTFWEDDNNDLWIGTDENGLIKFDISENDMVRFVFDENDIYSLLSNKIKYILEGRNNNIIILTEKGVNSINKETYRVKSYPYDEMNINLFMNKNFKIINDGKYLWIATMDGLYRDGYEDHEVIDYKDNFLQNGIKNYKIYDIFQDESDENILWLAGGLEGGLIKFHKTEGVIKNYLSSSDKNSLSYDSINCIQGDGKGNLWIGTESGLNKFNIKEESFINYYEQDGLANDYINSIIIDNSENIWIGTSDGLSKFIINENRFVRFTEVDGLCGNQFNKRAAYKTKSGQLLFGTTKGVVSFNPDNIEEISVKEDKVVLD</sequence>
<evidence type="ECO:0000313" key="3">
    <source>
        <dbReference type="Proteomes" id="UP000095558"/>
    </source>
</evidence>
<accession>A0A174FXZ8</accession>
<gene>
    <name evidence="2" type="ORF">ERS852470_02670</name>
</gene>
<dbReference type="Pfam" id="PF07494">
    <property type="entry name" value="Reg_prop"/>
    <property type="match status" value="7"/>
</dbReference>
<proteinExistence type="predicted"/>
<dbReference type="OrthoDB" id="9813394at2"/>
<dbReference type="PANTHER" id="PTHR43547">
    <property type="entry name" value="TWO-COMPONENT HISTIDINE KINASE"/>
    <property type="match status" value="1"/>
</dbReference>
<protein>
    <submittedName>
        <fullName evidence="2">Sensor histidine kinase/response regulator</fullName>
    </submittedName>
</protein>
<name>A0A174FXZ8_9CLOT</name>
<evidence type="ECO:0000313" key="2">
    <source>
        <dbReference type="EMBL" id="CUO55104.1"/>
    </source>
</evidence>
<evidence type="ECO:0000256" key="1">
    <source>
        <dbReference type="ARBA" id="ARBA00022553"/>
    </source>
</evidence>
<dbReference type="InterPro" id="IPR011110">
    <property type="entry name" value="Reg_prop"/>
</dbReference>
<keyword evidence="2" id="KW-0418">Kinase</keyword>
<dbReference type="GO" id="GO:0000155">
    <property type="term" value="F:phosphorelay sensor kinase activity"/>
    <property type="evidence" value="ECO:0007669"/>
    <property type="project" value="TreeGrafter"/>
</dbReference>
<organism evidence="2 3">
    <name type="scientific">Clostridium disporicum</name>
    <dbReference type="NCBI Taxonomy" id="84024"/>
    <lineage>
        <taxon>Bacteria</taxon>
        <taxon>Bacillati</taxon>
        <taxon>Bacillota</taxon>
        <taxon>Clostridia</taxon>
        <taxon>Eubacteriales</taxon>
        <taxon>Clostridiaceae</taxon>
        <taxon>Clostridium</taxon>
    </lineage>
</organism>
<reference evidence="2 3" key="1">
    <citation type="submission" date="2015-09" db="EMBL/GenBank/DDBJ databases">
        <authorList>
            <consortium name="Pathogen Informatics"/>
        </authorList>
    </citation>
    <scope>NUCLEOTIDE SEQUENCE [LARGE SCALE GENOMIC DNA]</scope>
    <source>
        <strain evidence="2 3">2789STDY5834855</strain>
    </source>
</reference>
<dbReference type="RefSeq" id="WP_055277337.1">
    <property type="nucleotide sequence ID" value="NZ_CYZV01000030.1"/>
</dbReference>
<keyword evidence="2" id="KW-0808">Transferase</keyword>
<dbReference type="InterPro" id="IPR015943">
    <property type="entry name" value="WD40/YVTN_repeat-like_dom_sf"/>
</dbReference>
<keyword evidence="1" id="KW-0597">Phosphoprotein</keyword>
<dbReference type="SUPFAM" id="SSF63829">
    <property type="entry name" value="Calcium-dependent phosphotriesterase"/>
    <property type="match status" value="3"/>
</dbReference>
<dbReference type="Gene3D" id="2.130.10.10">
    <property type="entry name" value="YVTN repeat-like/Quinoprotein amine dehydrogenase"/>
    <property type="match status" value="3"/>
</dbReference>